<keyword evidence="4" id="KW-0237">DNA synthesis</keyword>
<evidence type="ECO:0000256" key="6">
    <source>
        <dbReference type="ARBA" id="ARBA00022723"/>
    </source>
</evidence>
<comment type="subunit">
    <text evidence="11">Homotetramer. Tetramerization from dimerization is induced by ATP and increases catalytic efficiency due to a high affinity for thymidine. Tetramerization is inhibited by phosphorylation at Ser-13. Interacts (via the KEN box) with FZR1.</text>
</comment>
<dbReference type="SUPFAM" id="SSF57716">
    <property type="entry name" value="Glucocorticoid receptor-like (DNA-binding domain)"/>
    <property type="match status" value="1"/>
</dbReference>
<evidence type="ECO:0000259" key="15">
    <source>
        <dbReference type="PROSITE" id="PS51205"/>
    </source>
</evidence>
<feature type="compositionally biased region" description="Low complexity" evidence="14">
    <location>
        <begin position="273"/>
        <end position="302"/>
    </location>
</feature>
<dbReference type="GO" id="GO:0046872">
    <property type="term" value="F:metal ion binding"/>
    <property type="evidence" value="ECO:0007669"/>
    <property type="project" value="UniProtKB-KW"/>
</dbReference>
<dbReference type="InterPro" id="IPR037191">
    <property type="entry name" value="VPS9_dom_sf"/>
</dbReference>
<dbReference type="AlphaFoldDB" id="A0A6A4WZC9"/>
<keyword evidence="7" id="KW-0547">Nucleotide-binding</keyword>
<dbReference type="PANTHER" id="PTHR24170">
    <property type="entry name" value="ANKYRIN REPEAT DOMAIN-CONTAINING PROTEIN 27"/>
    <property type="match status" value="1"/>
</dbReference>
<dbReference type="Proteomes" id="UP000440578">
    <property type="component" value="Unassembled WGS sequence"/>
</dbReference>
<evidence type="ECO:0000256" key="10">
    <source>
        <dbReference type="ARBA" id="ARBA00022840"/>
    </source>
</evidence>
<comment type="catalytic activity">
    <reaction evidence="12">
        <text>thymidine + ATP = dTMP + ADP + H(+)</text>
        <dbReference type="Rhea" id="RHEA:19129"/>
        <dbReference type="ChEBI" id="CHEBI:15378"/>
        <dbReference type="ChEBI" id="CHEBI:17748"/>
        <dbReference type="ChEBI" id="CHEBI:30616"/>
        <dbReference type="ChEBI" id="CHEBI:63528"/>
        <dbReference type="ChEBI" id="CHEBI:456216"/>
        <dbReference type="EC" id="2.7.1.21"/>
    </reaction>
    <physiologicalReaction direction="left-to-right" evidence="12">
        <dbReference type="Rhea" id="RHEA:19130"/>
    </physiologicalReaction>
</comment>
<feature type="repeat" description="ANK" evidence="13">
    <location>
        <begin position="383"/>
        <end position="415"/>
    </location>
</feature>
<dbReference type="SUPFAM" id="SSF109993">
    <property type="entry name" value="VPS9 domain"/>
    <property type="match status" value="1"/>
</dbReference>
<dbReference type="GO" id="GO:0071897">
    <property type="term" value="P:DNA biosynthetic process"/>
    <property type="evidence" value="ECO:0007669"/>
    <property type="project" value="UniProtKB-KW"/>
</dbReference>
<dbReference type="GO" id="GO:0097422">
    <property type="term" value="C:tubular endosome"/>
    <property type="evidence" value="ECO:0007669"/>
    <property type="project" value="TreeGrafter"/>
</dbReference>
<feature type="region of interest" description="Disordered" evidence="14">
    <location>
        <begin position="273"/>
        <end position="319"/>
    </location>
</feature>
<dbReference type="GO" id="GO:0043005">
    <property type="term" value="C:neuron projection"/>
    <property type="evidence" value="ECO:0007669"/>
    <property type="project" value="TreeGrafter"/>
</dbReference>
<dbReference type="InterPro" id="IPR001267">
    <property type="entry name" value="Thymidine_kinase"/>
</dbReference>
<evidence type="ECO:0000256" key="7">
    <source>
        <dbReference type="ARBA" id="ARBA00022741"/>
    </source>
</evidence>
<evidence type="ECO:0000313" key="16">
    <source>
        <dbReference type="EMBL" id="KAF0312335.1"/>
    </source>
</evidence>
<feature type="domain" description="VPS9" evidence="15">
    <location>
        <begin position="115"/>
        <end position="265"/>
    </location>
</feature>
<dbReference type="GO" id="GO:0005770">
    <property type="term" value="C:late endosome"/>
    <property type="evidence" value="ECO:0007669"/>
    <property type="project" value="TreeGrafter"/>
</dbReference>
<dbReference type="EC" id="2.7.1.21" evidence="2"/>
<dbReference type="InterPro" id="IPR051248">
    <property type="entry name" value="UPF0507/Ank_repeat_27"/>
</dbReference>
<dbReference type="EMBL" id="VIIS01000178">
    <property type="protein sequence ID" value="KAF0312335.1"/>
    <property type="molecule type" value="Genomic_DNA"/>
</dbReference>
<evidence type="ECO:0000256" key="2">
    <source>
        <dbReference type="ARBA" id="ARBA00012118"/>
    </source>
</evidence>
<dbReference type="Pfam" id="PF00023">
    <property type="entry name" value="Ank"/>
    <property type="match status" value="1"/>
</dbReference>
<dbReference type="CDD" id="cd22885">
    <property type="entry name" value="ANKRD27_zf1"/>
    <property type="match status" value="1"/>
</dbReference>
<feature type="compositionally biased region" description="Polar residues" evidence="14">
    <location>
        <begin position="179"/>
        <end position="200"/>
    </location>
</feature>
<dbReference type="Pfam" id="PF02204">
    <property type="entry name" value="VPS9"/>
    <property type="match status" value="1"/>
</dbReference>
<evidence type="ECO:0000256" key="14">
    <source>
        <dbReference type="SAM" id="MobiDB-lite"/>
    </source>
</evidence>
<dbReference type="PANTHER" id="PTHR24170:SF2">
    <property type="entry name" value="ANKYRIN REPEAT DOMAIN-CONTAINING PROTEIN 27"/>
    <property type="match status" value="1"/>
</dbReference>
<dbReference type="InterPro" id="IPR002110">
    <property type="entry name" value="Ankyrin_rpt"/>
</dbReference>
<dbReference type="Gene3D" id="3.40.50.300">
    <property type="entry name" value="P-loop containing nucleotide triphosphate hydrolases"/>
    <property type="match status" value="1"/>
</dbReference>
<proteinExistence type="inferred from homology"/>
<evidence type="ECO:0000256" key="5">
    <source>
        <dbReference type="ARBA" id="ARBA00022679"/>
    </source>
</evidence>
<dbReference type="Gene3D" id="1.25.40.20">
    <property type="entry name" value="Ankyrin repeat-containing domain"/>
    <property type="match status" value="2"/>
</dbReference>
<sequence length="698" mass="74920">MTLNRLPSGLDTDRFSYKAVDLTDSDILSHILVPDSDDHSSFHTITNKHVKKKNNAYILEEDGAIHEQSVHILFTETCYSEELKKHDICCLERPLCTSGSPYYQKLMECLLAITAVDDAKLNKTIQNLQELQPCDLGIRAVYEPSLQSARQQMQKLTRQHHPLGKFLTLRRVTREFDQQPPNGDTTSTSSEEPPPGTQLSSDDLLPIFIYLVLHTSIASWTAQLVLMKMFHFSASSCNHDQYGFLAATLEAALEHIKSGALGDEEPLPEALADEAAAAAAASSHESTTESSSESTSASGPSDTQAEGAGTANSPPTGAVSVPEMFHQVARDDAEGLAAILDSRPESEPPARPLCHPLCTCSECRLAQQRRAGVAPTVASTDGAGRTALHLAASHSSVRCIELLTSRGAVLDARDLSGATPLHCAAARGHQGAALLLLHLGASAGRRDARGNTALHLAVNNGHRGAAQALLYHAEQTGAPAGVNALNADGDAPLHLAARWGYGDVALLLAAHELIRRLKRYQVANHRCLIIKYANDNRYADKDISTHDRQTLAAVSATKLEPLKSIAASSYSVIGIDEGQFFPDCVPFAEELANLGKIVIVAALDATFQRQAFGDILSLVPIAENVVKLNAVCMECFRTASYTKRKGSEQQVEVIGGTDKYLAVCRKCYFGSSPLNGNGASVAPEIISPVKKALFNGAS</sequence>
<dbReference type="GO" id="GO:0005886">
    <property type="term" value="C:plasma membrane"/>
    <property type="evidence" value="ECO:0007669"/>
    <property type="project" value="TreeGrafter"/>
</dbReference>
<keyword evidence="13" id="KW-0040">ANK repeat</keyword>
<keyword evidence="9" id="KW-0862">Zinc</keyword>
<keyword evidence="6" id="KW-0479">Metal-binding</keyword>
<dbReference type="SUPFAM" id="SSF48403">
    <property type="entry name" value="Ankyrin repeat"/>
    <property type="match status" value="1"/>
</dbReference>
<feature type="repeat" description="ANK" evidence="13">
    <location>
        <begin position="449"/>
        <end position="470"/>
    </location>
</feature>
<dbReference type="InterPro" id="IPR027417">
    <property type="entry name" value="P-loop_NTPase"/>
</dbReference>
<protein>
    <recommendedName>
        <fullName evidence="3">Thymidine kinase, cytosolic</fullName>
        <ecNumber evidence="2">2.7.1.21</ecNumber>
    </recommendedName>
</protein>
<evidence type="ECO:0000256" key="3">
    <source>
        <dbReference type="ARBA" id="ARBA00021150"/>
    </source>
</evidence>
<dbReference type="FunFam" id="3.30.60.20:FF:000028">
    <property type="entry name" value="Thymidine kinase"/>
    <property type="match status" value="1"/>
</dbReference>
<feature type="region of interest" description="Disordered" evidence="14">
    <location>
        <begin position="176"/>
        <end position="200"/>
    </location>
</feature>
<keyword evidence="10" id="KW-0067">ATP-binding</keyword>
<feature type="repeat" description="ANK" evidence="13">
    <location>
        <begin position="416"/>
        <end position="448"/>
    </location>
</feature>
<dbReference type="GO" id="GO:0005769">
    <property type="term" value="C:early endosome"/>
    <property type="evidence" value="ECO:0007669"/>
    <property type="project" value="TreeGrafter"/>
</dbReference>
<dbReference type="PROSITE" id="PS50297">
    <property type="entry name" value="ANK_REP_REGION"/>
    <property type="match status" value="3"/>
</dbReference>
<keyword evidence="8 16" id="KW-0418">Kinase</keyword>
<dbReference type="InterPro" id="IPR020633">
    <property type="entry name" value="Thymidine_kinase_CS"/>
</dbReference>
<dbReference type="SUPFAM" id="SSF52540">
    <property type="entry name" value="P-loop containing nucleoside triphosphate hydrolases"/>
    <property type="match status" value="1"/>
</dbReference>
<dbReference type="PROSITE" id="PS50088">
    <property type="entry name" value="ANK_REPEAT"/>
    <property type="match status" value="3"/>
</dbReference>
<evidence type="ECO:0000256" key="8">
    <source>
        <dbReference type="ARBA" id="ARBA00022777"/>
    </source>
</evidence>
<comment type="similarity">
    <text evidence="1">Belongs to the thymidine kinase family.</text>
</comment>
<evidence type="ECO:0000256" key="11">
    <source>
        <dbReference type="ARBA" id="ARBA00046642"/>
    </source>
</evidence>
<keyword evidence="5" id="KW-0808">Transferase</keyword>
<dbReference type="PROSITE" id="PS51205">
    <property type="entry name" value="VPS9"/>
    <property type="match status" value="1"/>
</dbReference>
<dbReference type="PROSITE" id="PS00603">
    <property type="entry name" value="TK_CELLULAR_TYPE"/>
    <property type="match status" value="1"/>
</dbReference>
<dbReference type="GO" id="GO:0048812">
    <property type="term" value="P:neuron projection morphogenesis"/>
    <property type="evidence" value="ECO:0007669"/>
    <property type="project" value="TreeGrafter"/>
</dbReference>
<evidence type="ECO:0000256" key="12">
    <source>
        <dbReference type="ARBA" id="ARBA00048113"/>
    </source>
</evidence>
<gene>
    <name evidence="16" type="primary">TK1</name>
    <name evidence="16" type="ORF">FJT64_016935</name>
</gene>
<evidence type="ECO:0000313" key="17">
    <source>
        <dbReference type="Proteomes" id="UP000440578"/>
    </source>
</evidence>
<dbReference type="GO" id="GO:0005524">
    <property type="term" value="F:ATP binding"/>
    <property type="evidence" value="ECO:0007669"/>
    <property type="project" value="UniProtKB-KW"/>
</dbReference>
<dbReference type="InterPro" id="IPR003123">
    <property type="entry name" value="VPS9"/>
</dbReference>
<keyword evidence="17" id="KW-1185">Reference proteome</keyword>
<comment type="caution">
    <text evidence="16">The sequence shown here is derived from an EMBL/GenBank/DDBJ whole genome shotgun (WGS) entry which is preliminary data.</text>
</comment>
<reference evidence="16 17" key="1">
    <citation type="submission" date="2019-07" db="EMBL/GenBank/DDBJ databases">
        <title>Draft genome assembly of a fouling barnacle, Amphibalanus amphitrite (Darwin, 1854): The first reference genome for Thecostraca.</title>
        <authorList>
            <person name="Kim W."/>
        </authorList>
    </citation>
    <scope>NUCLEOTIDE SEQUENCE [LARGE SCALE GENOMIC DNA]</scope>
    <source>
        <strain evidence="16">SNU_AA5</strain>
        <tissue evidence="16">Soma without cirri and trophi</tissue>
    </source>
</reference>
<dbReference type="Pfam" id="PF00265">
    <property type="entry name" value="TK"/>
    <property type="match status" value="1"/>
</dbReference>
<accession>A0A6A4WZC9</accession>
<dbReference type="GO" id="GO:0030133">
    <property type="term" value="C:transport vesicle"/>
    <property type="evidence" value="ECO:0007669"/>
    <property type="project" value="TreeGrafter"/>
</dbReference>
<evidence type="ECO:0000256" key="9">
    <source>
        <dbReference type="ARBA" id="ARBA00022833"/>
    </source>
</evidence>
<dbReference type="FunFam" id="3.40.50.300:FF:000948">
    <property type="entry name" value="Thymidine kinase"/>
    <property type="match status" value="1"/>
</dbReference>
<name>A0A6A4WZC9_AMPAM</name>
<evidence type="ECO:0000256" key="4">
    <source>
        <dbReference type="ARBA" id="ARBA00022634"/>
    </source>
</evidence>
<organism evidence="16 17">
    <name type="scientific">Amphibalanus amphitrite</name>
    <name type="common">Striped barnacle</name>
    <name type="synonym">Balanus amphitrite</name>
    <dbReference type="NCBI Taxonomy" id="1232801"/>
    <lineage>
        <taxon>Eukaryota</taxon>
        <taxon>Metazoa</taxon>
        <taxon>Ecdysozoa</taxon>
        <taxon>Arthropoda</taxon>
        <taxon>Crustacea</taxon>
        <taxon>Multicrustacea</taxon>
        <taxon>Cirripedia</taxon>
        <taxon>Thoracica</taxon>
        <taxon>Thoracicalcarea</taxon>
        <taxon>Balanomorpha</taxon>
        <taxon>Balanoidea</taxon>
        <taxon>Balanidae</taxon>
        <taxon>Amphibalaninae</taxon>
        <taxon>Amphibalanus</taxon>
    </lineage>
</organism>
<dbReference type="Pfam" id="PF12796">
    <property type="entry name" value="Ank_2"/>
    <property type="match status" value="1"/>
</dbReference>
<evidence type="ECO:0000256" key="1">
    <source>
        <dbReference type="ARBA" id="ARBA00007587"/>
    </source>
</evidence>
<dbReference type="GO" id="GO:0000149">
    <property type="term" value="F:SNARE binding"/>
    <property type="evidence" value="ECO:0007669"/>
    <property type="project" value="TreeGrafter"/>
</dbReference>
<dbReference type="GO" id="GO:0004797">
    <property type="term" value="F:thymidine kinase activity"/>
    <property type="evidence" value="ECO:0007669"/>
    <property type="project" value="UniProtKB-EC"/>
</dbReference>
<evidence type="ECO:0000256" key="13">
    <source>
        <dbReference type="PROSITE-ProRule" id="PRU00023"/>
    </source>
</evidence>
<dbReference type="SMART" id="SM00248">
    <property type="entry name" value="ANK"/>
    <property type="match status" value="4"/>
</dbReference>
<dbReference type="GO" id="GO:0005085">
    <property type="term" value="F:guanyl-nucleotide exchange factor activity"/>
    <property type="evidence" value="ECO:0007669"/>
    <property type="project" value="TreeGrafter"/>
</dbReference>
<dbReference type="Gene3D" id="3.30.60.20">
    <property type="match status" value="1"/>
</dbReference>
<dbReference type="OrthoDB" id="411646at2759"/>
<dbReference type="GO" id="GO:0045022">
    <property type="term" value="P:early endosome to late endosome transport"/>
    <property type="evidence" value="ECO:0007669"/>
    <property type="project" value="TreeGrafter"/>
</dbReference>
<dbReference type="Gene3D" id="1.20.1050.80">
    <property type="entry name" value="VPS9 domain"/>
    <property type="match status" value="1"/>
</dbReference>
<dbReference type="InterPro" id="IPR036770">
    <property type="entry name" value="Ankyrin_rpt-contain_sf"/>
</dbReference>